<keyword evidence="1" id="KW-1133">Transmembrane helix</keyword>
<feature type="transmembrane region" description="Helical" evidence="1">
    <location>
        <begin position="6"/>
        <end position="28"/>
    </location>
</feature>
<name>A0A0C9XU39_9AGAR</name>
<accession>A0A0C9XU39</accession>
<dbReference type="AlphaFoldDB" id="A0A0C9XU39"/>
<protein>
    <submittedName>
        <fullName evidence="2">Uncharacterized protein</fullName>
    </submittedName>
</protein>
<keyword evidence="1" id="KW-0472">Membrane</keyword>
<dbReference type="HOGENOM" id="CLU_2794304_0_0_1"/>
<dbReference type="EMBL" id="KN838647">
    <property type="protein sequence ID" value="KIJ99427.1"/>
    <property type="molecule type" value="Genomic_DNA"/>
</dbReference>
<sequence length="68" mass="8171">MHNCEIWFFLMVPTASTLWVSFFSTKIISSADQVFLRFNPHKSIPHTCYDRLLQLCWMYARSMDMTFK</sequence>
<keyword evidence="3" id="KW-1185">Reference proteome</keyword>
<proteinExistence type="predicted"/>
<evidence type="ECO:0000313" key="3">
    <source>
        <dbReference type="Proteomes" id="UP000054477"/>
    </source>
</evidence>
<dbReference type="Proteomes" id="UP000054477">
    <property type="component" value="Unassembled WGS sequence"/>
</dbReference>
<keyword evidence="1" id="KW-0812">Transmembrane</keyword>
<reference evidence="2 3" key="1">
    <citation type="submission" date="2014-04" db="EMBL/GenBank/DDBJ databases">
        <authorList>
            <consortium name="DOE Joint Genome Institute"/>
            <person name="Kuo A."/>
            <person name="Kohler A."/>
            <person name="Nagy L.G."/>
            <person name="Floudas D."/>
            <person name="Copeland A."/>
            <person name="Barry K.W."/>
            <person name="Cichocki N."/>
            <person name="Veneault-Fourrey C."/>
            <person name="LaButti K."/>
            <person name="Lindquist E.A."/>
            <person name="Lipzen A."/>
            <person name="Lundell T."/>
            <person name="Morin E."/>
            <person name="Murat C."/>
            <person name="Sun H."/>
            <person name="Tunlid A."/>
            <person name="Henrissat B."/>
            <person name="Grigoriev I.V."/>
            <person name="Hibbett D.S."/>
            <person name="Martin F."/>
            <person name="Nordberg H.P."/>
            <person name="Cantor M.N."/>
            <person name="Hua S.X."/>
        </authorList>
    </citation>
    <scope>NUCLEOTIDE SEQUENCE [LARGE SCALE GENOMIC DNA]</scope>
    <source>
        <strain evidence="2 3">LaAM-08-1</strain>
    </source>
</reference>
<gene>
    <name evidence="2" type="ORF">K443DRAFT_172404</name>
</gene>
<evidence type="ECO:0000313" key="2">
    <source>
        <dbReference type="EMBL" id="KIJ99427.1"/>
    </source>
</evidence>
<evidence type="ECO:0000256" key="1">
    <source>
        <dbReference type="SAM" id="Phobius"/>
    </source>
</evidence>
<organism evidence="2 3">
    <name type="scientific">Laccaria amethystina LaAM-08-1</name>
    <dbReference type="NCBI Taxonomy" id="1095629"/>
    <lineage>
        <taxon>Eukaryota</taxon>
        <taxon>Fungi</taxon>
        <taxon>Dikarya</taxon>
        <taxon>Basidiomycota</taxon>
        <taxon>Agaricomycotina</taxon>
        <taxon>Agaricomycetes</taxon>
        <taxon>Agaricomycetidae</taxon>
        <taxon>Agaricales</taxon>
        <taxon>Agaricineae</taxon>
        <taxon>Hydnangiaceae</taxon>
        <taxon>Laccaria</taxon>
    </lineage>
</organism>
<reference evidence="3" key="2">
    <citation type="submission" date="2015-01" db="EMBL/GenBank/DDBJ databases">
        <title>Evolutionary Origins and Diversification of the Mycorrhizal Mutualists.</title>
        <authorList>
            <consortium name="DOE Joint Genome Institute"/>
            <consortium name="Mycorrhizal Genomics Consortium"/>
            <person name="Kohler A."/>
            <person name="Kuo A."/>
            <person name="Nagy L.G."/>
            <person name="Floudas D."/>
            <person name="Copeland A."/>
            <person name="Barry K.W."/>
            <person name="Cichocki N."/>
            <person name="Veneault-Fourrey C."/>
            <person name="LaButti K."/>
            <person name="Lindquist E.A."/>
            <person name="Lipzen A."/>
            <person name="Lundell T."/>
            <person name="Morin E."/>
            <person name="Murat C."/>
            <person name="Riley R."/>
            <person name="Ohm R."/>
            <person name="Sun H."/>
            <person name="Tunlid A."/>
            <person name="Henrissat B."/>
            <person name="Grigoriev I.V."/>
            <person name="Hibbett D.S."/>
            <person name="Martin F."/>
        </authorList>
    </citation>
    <scope>NUCLEOTIDE SEQUENCE [LARGE SCALE GENOMIC DNA]</scope>
    <source>
        <strain evidence="3">LaAM-08-1</strain>
    </source>
</reference>